<dbReference type="Gene3D" id="3.40.630.30">
    <property type="match status" value="1"/>
</dbReference>
<proteinExistence type="predicted"/>
<dbReference type="SUPFAM" id="SSF55729">
    <property type="entry name" value="Acyl-CoA N-acyltransferases (Nat)"/>
    <property type="match status" value="1"/>
</dbReference>
<dbReference type="Proteomes" id="UP000295263">
    <property type="component" value="Unassembled WGS sequence"/>
</dbReference>
<protein>
    <submittedName>
        <fullName evidence="2">Ribosomal protein S18 acetylase RimI-like enzyme</fullName>
    </submittedName>
</protein>
<dbReference type="EMBL" id="SLYQ01000001">
    <property type="protein sequence ID" value="TCQ76700.1"/>
    <property type="molecule type" value="Genomic_DNA"/>
</dbReference>
<gene>
    <name evidence="2" type="ORF">EC841_101509</name>
</gene>
<accession>A0ABD7QPE5</accession>
<dbReference type="AlphaFoldDB" id="A0ABD7QPE5"/>
<dbReference type="Pfam" id="PF13508">
    <property type="entry name" value="Acetyltransf_7"/>
    <property type="match status" value="1"/>
</dbReference>
<dbReference type="InterPro" id="IPR016181">
    <property type="entry name" value="Acyl_CoA_acyltransferase"/>
</dbReference>
<name>A0ABD7QPE5_RAOOR</name>
<dbReference type="InterPro" id="IPR000182">
    <property type="entry name" value="GNAT_dom"/>
</dbReference>
<organism evidence="2 3">
    <name type="scientific">Raoultella ornithinolytica</name>
    <name type="common">Klebsiella ornithinolytica</name>
    <dbReference type="NCBI Taxonomy" id="54291"/>
    <lineage>
        <taxon>Bacteria</taxon>
        <taxon>Pseudomonadati</taxon>
        <taxon>Pseudomonadota</taxon>
        <taxon>Gammaproteobacteria</taxon>
        <taxon>Enterobacterales</taxon>
        <taxon>Enterobacteriaceae</taxon>
        <taxon>Klebsiella/Raoultella group</taxon>
        <taxon>Raoultella</taxon>
    </lineage>
</organism>
<dbReference type="PROSITE" id="PS51186">
    <property type="entry name" value="GNAT"/>
    <property type="match status" value="1"/>
</dbReference>
<evidence type="ECO:0000313" key="2">
    <source>
        <dbReference type="EMBL" id="TCQ76700.1"/>
    </source>
</evidence>
<evidence type="ECO:0000259" key="1">
    <source>
        <dbReference type="PROSITE" id="PS51186"/>
    </source>
</evidence>
<reference evidence="2 3" key="1">
    <citation type="submission" date="2019-03" db="EMBL/GenBank/DDBJ databases">
        <title>Genomic analyses of the natural microbiome of Caenorhabditis elegans.</title>
        <authorList>
            <person name="Samuel B."/>
        </authorList>
    </citation>
    <scope>NUCLEOTIDE SEQUENCE [LARGE SCALE GENOMIC DNA]</scope>
    <source>
        <strain evidence="2 3">JUb54</strain>
    </source>
</reference>
<feature type="domain" description="N-acetyltransferase" evidence="1">
    <location>
        <begin position="3"/>
        <end position="145"/>
    </location>
</feature>
<sequence length="145" mass="16656">MIIAVRQATRHDWPALQRLFLVSRCRTFTWLSVSDFRLSDLDKQTKGETLWLAQDAQGEVAGFISVWMPGHFVHHLHVATAYQRCGVGKMLLQALPGWEQHGYQLKCLTRNDPALAFYKACDFVMVSEGTSDEGEYRLLERRAAW</sequence>
<dbReference type="RefSeq" id="WP_132510385.1">
    <property type="nucleotide sequence ID" value="NZ_SLYQ01000001.1"/>
</dbReference>
<evidence type="ECO:0000313" key="3">
    <source>
        <dbReference type="Proteomes" id="UP000295263"/>
    </source>
</evidence>
<dbReference type="CDD" id="cd04301">
    <property type="entry name" value="NAT_SF"/>
    <property type="match status" value="1"/>
</dbReference>
<comment type="caution">
    <text evidence="2">The sequence shown here is derived from an EMBL/GenBank/DDBJ whole genome shotgun (WGS) entry which is preliminary data.</text>
</comment>